<evidence type="ECO:0000313" key="1">
    <source>
        <dbReference type="EMBL" id="KOF79482.1"/>
    </source>
</evidence>
<proteinExistence type="predicted"/>
<dbReference type="EMBL" id="KQ420741">
    <property type="protein sequence ID" value="KOF79482.1"/>
    <property type="molecule type" value="Genomic_DNA"/>
</dbReference>
<feature type="non-terminal residue" evidence="1">
    <location>
        <position position="170"/>
    </location>
</feature>
<dbReference type="AlphaFoldDB" id="A0A0L8GRF6"/>
<sequence length="170" mass="19656">MHQSFPSPKSVVFLQGAASLTLYRKHINRPGTFPMRCLRTISNIKPSDHIHNSEGLTKCNISGIEAILIKIQLRWSGHLSRKSDIRILKQVLFGQFSTGRSVGRSLLCFKDKLKDNLKRCNIPFSSWENKASECRTWHQSCFSSVQKFKQSRLQHRDQLRGSMKAHWQTF</sequence>
<organism evidence="1">
    <name type="scientific">Octopus bimaculoides</name>
    <name type="common">California two-spotted octopus</name>
    <dbReference type="NCBI Taxonomy" id="37653"/>
    <lineage>
        <taxon>Eukaryota</taxon>
        <taxon>Metazoa</taxon>
        <taxon>Spiralia</taxon>
        <taxon>Lophotrochozoa</taxon>
        <taxon>Mollusca</taxon>
        <taxon>Cephalopoda</taxon>
        <taxon>Coleoidea</taxon>
        <taxon>Octopodiformes</taxon>
        <taxon>Octopoda</taxon>
        <taxon>Incirrata</taxon>
        <taxon>Octopodidae</taxon>
        <taxon>Octopus</taxon>
    </lineage>
</organism>
<name>A0A0L8GRF6_OCTBM</name>
<protein>
    <submittedName>
        <fullName evidence="1">Uncharacterized protein</fullName>
    </submittedName>
</protein>
<accession>A0A0L8GRF6</accession>
<gene>
    <name evidence="1" type="ORF">OCBIM_22029400mg</name>
</gene>
<reference evidence="1" key="1">
    <citation type="submission" date="2015-07" db="EMBL/GenBank/DDBJ databases">
        <title>MeaNS - Measles Nucleotide Surveillance Program.</title>
        <authorList>
            <person name="Tran T."/>
            <person name="Druce J."/>
        </authorList>
    </citation>
    <scope>NUCLEOTIDE SEQUENCE</scope>
    <source>
        <strain evidence="1">UCB-OBI-ISO-001</strain>
        <tissue evidence="1">Gonad</tissue>
    </source>
</reference>